<dbReference type="Pfam" id="PF00144">
    <property type="entry name" value="Beta-lactamase"/>
    <property type="match status" value="1"/>
</dbReference>
<dbReference type="InterPro" id="IPR050491">
    <property type="entry name" value="AmpC-like"/>
</dbReference>
<dbReference type="SUPFAM" id="SSF56601">
    <property type="entry name" value="beta-lactamase/transpeptidase-like"/>
    <property type="match status" value="1"/>
</dbReference>
<dbReference type="RefSeq" id="WP_183081318.1">
    <property type="nucleotide sequence ID" value="NZ_MCAS01000007.1"/>
</dbReference>
<organism evidence="2 3">
    <name type="scientific">Paraburkholderia fungorum</name>
    <dbReference type="NCBI Taxonomy" id="134537"/>
    <lineage>
        <taxon>Bacteria</taxon>
        <taxon>Pseudomonadati</taxon>
        <taxon>Pseudomonadota</taxon>
        <taxon>Betaproteobacteria</taxon>
        <taxon>Burkholderiales</taxon>
        <taxon>Burkholderiaceae</taxon>
        <taxon>Paraburkholderia</taxon>
    </lineage>
</organism>
<dbReference type="AlphaFoldDB" id="A0A3R7IBK1"/>
<reference evidence="2 3" key="1">
    <citation type="submission" date="2016-07" db="EMBL/GenBank/DDBJ databases">
        <title>Genome analysis of Burkholderia fungorum ES3-20.</title>
        <authorList>
            <person name="Xu D."/>
            <person name="Yao R."/>
            <person name="Zheng S."/>
        </authorList>
    </citation>
    <scope>NUCLEOTIDE SEQUENCE [LARGE SCALE GENOMIC DNA]</scope>
    <source>
        <strain evidence="2 3">ES3-20</strain>
    </source>
</reference>
<evidence type="ECO:0000313" key="3">
    <source>
        <dbReference type="Proteomes" id="UP000283709"/>
    </source>
</evidence>
<accession>A0A3R7IBK1</accession>
<proteinExistence type="predicted"/>
<dbReference type="EMBL" id="MCAS01000007">
    <property type="protein sequence ID" value="RKF48596.1"/>
    <property type="molecule type" value="Genomic_DNA"/>
</dbReference>
<dbReference type="PANTHER" id="PTHR46825">
    <property type="entry name" value="D-ALANYL-D-ALANINE-CARBOXYPEPTIDASE/ENDOPEPTIDASE AMPH"/>
    <property type="match status" value="1"/>
</dbReference>
<evidence type="ECO:0000259" key="1">
    <source>
        <dbReference type="Pfam" id="PF00144"/>
    </source>
</evidence>
<evidence type="ECO:0000313" key="2">
    <source>
        <dbReference type="EMBL" id="RKF48596.1"/>
    </source>
</evidence>
<sequence length="482" mass="51452">MQILKDRLDEMLEKAVEGAAVAGYVAGVHHQGQQIELARGIANLNTGAPMTVDTRFQIGSVTKVLTTHLLLRYVEAGKISLDDRVVAHLPEFRLCESGAAERLSVRQLLNHTNGIDADSFSPMAEYGPGATRDYVARLSGFGTLFAPGDAIHYSNAGFVVAARLIEVLSGKHFNKALEEELFQPCGMLQSCTSVEQAVLHHHAVGAFAHAASGKLQTSHSFMLPASLAGAGSTPISTVKDLLAYGRAHLAGGRSIGGQRVLSSELIAAMQTVTFDMKTPNVPPIGLGWWKVPVSGVTVFWHGGTTLGTTSSFAVCPELDLVVVSAGTGPGANALHDRVLLTVLAHLGHEAVSPFVRTPLSDLPSRYAGTYRHFPLCLQVDAQDDRLSARAFWAHMDEEFHRTMVWPSTGEAFDKTDTRFAFDGGSTFVLDLVPVADGLFAPAGANDAQLCGISGRLGLISFCGNGSRPHAVQTRLRYMRGSA</sequence>
<feature type="domain" description="Beta-lactamase-related" evidence="1">
    <location>
        <begin position="9"/>
        <end position="330"/>
    </location>
</feature>
<dbReference type="PANTHER" id="PTHR46825:SF9">
    <property type="entry name" value="BETA-LACTAMASE-RELATED DOMAIN-CONTAINING PROTEIN"/>
    <property type="match status" value="1"/>
</dbReference>
<protein>
    <recommendedName>
        <fullName evidence="1">Beta-lactamase-related domain-containing protein</fullName>
    </recommendedName>
</protein>
<dbReference type="Gene3D" id="3.40.710.10">
    <property type="entry name" value="DD-peptidase/beta-lactamase superfamily"/>
    <property type="match status" value="1"/>
</dbReference>
<comment type="caution">
    <text evidence="2">The sequence shown here is derived from an EMBL/GenBank/DDBJ whole genome shotgun (WGS) entry which is preliminary data.</text>
</comment>
<gene>
    <name evidence="2" type="ORF">BCY88_20685</name>
</gene>
<dbReference type="Proteomes" id="UP000283709">
    <property type="component" value="Unassembled WGS sequence"/>
</dbReference>
<dbReference type="InterPro" id="IPR012338">
    <property type="entry name" value="Beta-lactam/transpept-like"/>
</dbReference>
<name>A0A3R7IBK1_9BURK</name>
<dbReference type="InterPro" id="IPR001466">
    <property type="entry name" value="Beta-lactam-related"/>
</dbReference>